<evidence type="ECO:0000259" key="1">
    <source>
        <dbReference type="Pfam" id="PF01402"/>
    </source>
</evidence>
<dbReference type="Gene3D" id="1.10.1220.10">
    <property type="entry name" value="Met repressor-like"/>
    <property type="match status" value="1"/>
</dbReference>
<reference evidence="2 3" key="1">
    <citation type="submission" date="2018-02" db="EMBL/GenBank/DDBJ databases">
        <authorList>
            <person name="Machado R.A."/>
        </authorList>
    </citation>
    <scope>NUCLEOTIDE SEQUENCE [LARGE SCALE GENOMIC DNA]</scope>
    <source>
        <strain evidence="2 3">T327</strain>
    </source>
</reference>
<dbReference type="EMBL" id="PUJU01000023">
    <property type="protein sequence ID" value="NHB88502.1"/>
    <property type="molecule type" value="Genomic_DNA"/>
</dbReference>
<gene>
    <name evidence="2" type="ORF">C5471_12595</name>
</gene>
<sequence length="74" mass="8716">MVRINIDLPEETIRKLEVLKERFPDKSRAAQIRKAIDAYLDASISEQNNHAFGLWGDKKQDGLEYQNSLRKEWQ</sequence>
<dbReference type="Pfam" id="PF01402">
    <property type="entry name" value="RHH_1"/>
    <property type="match status" value="1"/>
</dbReference>
<dbReference type="InterPro" id="IPR002145">
    <property type="entry name" value="CopG"/>
</dbReference>
<evidence type="ECO:0000313" key="3">
    <source>
        <dbReference type="Proteomes" id="UP000697802"/>
    </source>
</evidence>
<dbReference type="RefSeq" id="WP_133814698.1">
    <property type="nucleotide sequence ID" value="NZ_CAWPIF010000023.1"/>
</dbReference>
<dbReference type="InterPro" id="IPR013321">
    <property type="entry name" value="Arc_rbn_hlx_hlx"/>
</dbReference>
<name>A0ABX0GHB2_9GAMM</name>
<proteinExistence type="predicted"/>
<accession>A0ABX0GHB2</accession>
<protein>
    <recommendedName>
        <fullName evidence="1">Ribbon-helix-helix protein CopG domain-containing protein</fullName>
    </recommendedName>
</protein>
<keyword evidence="3" id="KW-1185">Reference proteome</keyword>
<feature type="domain" description="Ribbon-helix-helix protein CopG" evidence="1">
    <location>
        <begin position="2"/>
        <end position="41"/>
    </location>
</feature>
<dbReference type="Proteomes" id="UP000697802">
    <property type="component" value="Unassembled WGS sequence"/>
</dbReference>
<comment type="caution">
    <text evidence="2">The sequence shown here is derived from an EMBL/GenBank/DDBJ whole genome shotgun (WGS) entry which is preliminary data.</text>
</comment>
<organism evidence="2 3">
    <name type="scientific">Photorhabdus tasmaniensis</name>
    <dbReference type="NCBI Taxonomy" id="1004159"/>
    <lineage>
        <taxon>Bacteria</taxon>
        <taxon>Pseudomonadati</taxon>
        <taxon>Pseudomonadota</taxon>
        <taxon>Gammaproteobacteria</taxon>
        <taxon>Enterobacterales</taxon>
        <taxon>Morganellaceae</taxon>
        <taxon>Photorhabdus</taxon>
    </lineage>
</organism>
<evidence type="ECO:0000313" key="2">
    <source>
        <dbReference type="EMBL" id="NHB88502.1"/>
    </source>
</evidence>